<evidence type="ECO:0000256" key="1">
    <source>
        <dbReference type="SAM" id="MobiDB-lite"/>
    </source>
</evidence>
<reference evidence="2 3" key="1">
    <citation type="submission" date="2017-05" db="EMBL/GenBank/DDBJ databases">
        <title>The Genome Sequence of Tsuchiyaea wingfieldii DSM 27421.</title>
        <authorList>
            <person name="Cuomo C."/>
            <person name="Passer A."/>
            <person name="Billmyre B."/>
            <person name="Heitman J."/>
        </authorList>
    </citation>
    <scope>NUCLEOTIDE SEQUENCE [LARGE SCALE GENOMIC DNA]</scope>
    <source>
        <strain evidence="2 3">DSM 27421</strain>
    </source>
</reference>
<dbReference type="Proteomes" id="UP000322245">
    <property type="component" value="Unassembled WGS sequence"/>
</dbReference>
<feature type="compositionally biased region" description="Polar residues" evidence="1">
    <location>
        <begin position="1"/>
        <end position="16"/>
    </location>
</feature>
<comment type="caution">
    <text evidence="2">The sequence shown here is derived from an EMBL/GenBank/DDBJ whole genome shotgun (WGS) entry which is preliminary data.</text>
</comment>
<feature type="region of interest" description="Disordered" evidence="1">
    <location>
        <begin position="1"/>
        <end position="39"/>
    </location>
</feature>
<accession>A0A5D3B1M6</accession>
<dbReference type="AlphaFoldDB" id="A0A5D3B1M6"/>
<sequence length="319" mass="35989">MSSSSSFNVGPATSSRGDTRRNRGDYVGQEDRPPYDSKEDITIDLQLSRRSDQTVVIPPTVPPAGTRMPRGYPANVRGDTYCHNQALNSDTGIDPMTPKVERQTFWKKTSRVTSRPGDAEGTVHTMQSEYENWLYDQSDIARTAFTNRIVKVQDAQQAVDQARTRTQKLDADTHLALLKLQELVERGTDRAAMRDGLKNLRGVSESFSVAVDRERTASRNLDHLQRAQNMTLESGWRMVKEADDAKTFGPSYDTALESWSKFAITCVCGRKPHDPGCLNENLTYWDKYMMKHSRDDRGQESASHDTRMSAGFCLRVVIE</sequence>
<evidence type="ECO:0000313" key="2">
    <source>
        <dbReference type="EMBL" id="TYJ56173.1"/>
    </source>
</evidence>
<evidence type="ECO:0000313" key="3">
    <source>
        <dbReference type="Proteomes" id="UP000322245"/>
    </source>
</evidence>
<proteinExistence type="predicted"/>
<dbReference type="EMBL" id="NIDF01000028">
    <property type="protein sequence ID" value="TYJ56173.1"/>
    <property type="molecule type" value="Genomic_DNA"/>
</dbReference>
<keyword evidence="3" id="KW-1185">Reference proteome</keyword>
<organism evidence="2 3">
    <name type="scientific">Cryptococcus floricola</name>
    <dbReference type="NCBI Taxonomy" id="2591691"/>
    <lineage>
        <taxon>Eukaryota</taxon>
        <taxon>Fungi</taxon>
        <taxon>Dikarya</taxon>
        <taxon>Basidiomycota</taxon>
        <taxon>Agaricomycotina</taxon>
        <taxon>Tremellomycetes</taxon>
        <taxon>Tremellales</taxon>
        <taxon>Cryptococcaceae</taxon>
        <taxon>Cryptococcus</taxon>
    </lineage>
</organism>
<gene>
    <name evidence="2" type="ORF">B9479_003159</name>
</gene>
<name>A0A5D3B1M6_9TREE</name>
<protein>
    <submittedName>
        <fullName evidence="2">Uncharacterized protein</fullName>
    </submittedName>
</protein>
<feature type="compositionally biased region" description="Basic and acidic residues" evidence="1">
    <location>
        <begin position="17"/>
        <end position="39"/>
    </location>
</feature>